<protein>
    <submittedName>
        <fullName evidence="5">Mitochondrial porin</fullName>
    </submittedName>
</protein>
<dbReference type="GeneID" id="92006030"/>
<dbReference type="InterPro" id="IPR001925">
    <property type="entry name" value="Porin_Euk"/>
</dbReference>
<comment type="caution">
    <text evidence="5">The sequence shown here is derived from an EMBL/GenBank/DDBJ whole genome shotgun (WGS) entry which is preliminary data.</text>
</comment>
<evidence type="ECO:0000313" key="6">
    <source>
        <dbReference type="Proteomes" id="UP001430584"/>
    </source>
</evidence>
<dbReference type="PANTHER" id="PTHR11743">
    <property type="entry name" value="VOLTAGE-DEPENDENT ANION-SELECTIVE CHANNEL"/>
    <property type="match status" value="1"/>
</dbReference>
<organism evidence="5 6">
    <name type="scientific">Diplodia seriata</name>
    <dbReference type="NCBI Taxonomy" id="420778"/>
    <lineage>
        <taxon>Eukaryota</taxon>
        <taxon>Fungi</taxon>
        <taxon>Dikarya</taxon>
        <taxon>Ascomycota</taxon>
        <taxon>Pezizomycotina</taxon>
        <taxon>Dothideomycetes</taxon>
        <taxon>Dothideomycetes incertae sedis</taxon>
        <taxon>Botryosphaeriales</taxon>
        <taxon>Botryosphaeriaceae</taxon>
        <taxon>Diplodia</taxon>
    </lineage>
</organism>
<evidence type="ECO:0000256" key="4">
    <source>
        <dbReference type="SAM" id="MobiDB-lite"/>
    </source>
</evidence>
<keyword evidence="2" id="KW-0812">Transmembrane</keyword>
<dbReference type="PROSITE" id="PS00558">
    <property type="entry name" value="EUKARYOTIC_PORIN"/>
    <property type="match status" value="1"/>
</dbReference>
<dbReference type="PANTHER" id="PTHR11743:SF70">
    <property type="entry name" value="GH26960P-RELATED"/>
    <property type="match status" value="1"/>
</dbReference>
<evidence type="ECO:0000256" key="3">
    <source>
        <dbReference type="ARBA" id="ARBA00023114"/>
    </source>
</evidence>
<gene>
    <name evidence="5" type="primary">POR1</name>
    <name evidence="5" type="ORF">SLS55_001945</name>
</gene>
<keyword evidence="2" id="KW-0472">Membrane</keyword>
<reference evidence="5 6" key="1">
    <citation type="submission" date="2024-02" db="EMBL/GenBank/DDBJ databases">
        <title>De novo assembly and annotation of 12 fungi associated with fruit tree decline syndrome in Ontario, Canada.</title>
        <authorList>
            <person name="Sulman M."/>
            <person name="Ellouze W."/>
            <person name="Ilyukhin E."/>
        </authorList>
    </citation>
    <scope>NUCLEOTIDE SEQUENCE [LARGE SCALE GENOMIC DNA]</scope>
    <source>
        <strain evidence="5 6">FDS-637</strain>
    </source>
</reference>
<dbReference type="CDD" id="cd07306">
    <property type="entry name" value="Porin3_VDAC"/>
    <property type="match status" value="1"/>
</dbReference>
<keyword evidence="2" id="KW-1134">Transmembrane beta strand</keyword>
<evidence type="ECO:0000313" key="5">
    <source>
        <dbReference type="EMBL" id="KAL0262971.1"/>
    </source>
</evidence>
<dbReference type="Pfam" id="PF01459">
    <property type="entry name" value="Porin_3"/>
    <property type="match status" value="1"/>
</dbReference>
<comment type="similarity">
    <text evidence="1">Belongs to the eukaryotic mitochondrial porin family.</text>
</comment>
<dbReference type="InterPro" id="IPR027246">
    <property type="entry name" value="Porin_Euk/Tom40"/>
</dbReference>
<evidence type="ECO:0000256" key="2">
    <source>
        <dbReference type="ARBA" id="ARBA00022452"/>
    </source>
</evidence>
<keyword evidence="3" id="KW-0813">Transport</keyword>
<dbReference type="EMBL" id="JAJVCZ030000002">
    <property type="protein sequence ID" value="KAL0262971.1"/>
    <property type="molecule type" value="Genomic_DNA"/>
</dbReference>
<accession>A0ABR3CTE3</accession>
<keyword evidence="3" id="KW-0406">Ion transport</keyword>
<keyword evidence="3" id="KW-0626">Porin</keyword>
<dbReference type="Gene3D" id="2.40.160.10">
    <property type="entry name" value="Porin"/>
    <property type="match status" value="1"/>
</dbReference>
<feature type="compositionally biased region" description="Basic and acidic residues" evidence="4">
    <location>
        <begin position="64"/>
        <end position="73"/>
    </location>
</feature>
<keyword evidence="6" id="KW-1185">Reference proteome</keyword>
<evidence type="ECO:0000256" key="1">
    <source>
        <dbReference type="ARBA" id="ARBA00007780"/>
    </source>
</evidence>
<dbReference type="Proteomes" id="UP001430584">
    <property type="component" value="Unassembled WGS sequence"/>
</dbReference>
<feature type="region of interest" description="Disordered" evidence="4">
    <location>
        <begin position="48"/>
        <end position="73"/>
    </location>
</feature>
<name>A0ABR3CTE3_9PEZI</name>
<dbReference type="RefSeq" id="XP_066636000.1">
    <property type="nucleotide sequence ID" value="XM_066773433.1"/>
</dbReference>
<proteinExistence type="inferred from homology"/>
<sequence length="423" mass="44874">MAKWVGQGVMASNGQRLEAARDDLKLAFLVLGRDNACKRRGQWAGALASRRQVSRGDQTQGIPTERRGERSRAVHREEPFYPLLFRITTIMSVPAFSDIPKSANDLLNKDFYHAAAAVLEVKLKSPNGVAVTTKGTSAHDGPINGSVEGKKALSNGISIRHLSLMAPFKKKNGFNGSFVISGVPGPPGAHSLGLSGLIRISTKTGITVTESWNTANVLNTKVELDNTFTKGLKAELSSVFAPSSGNKGQKLNLTFKQPAFQTRAFFDYSAAGNLTAVVDGVVGHEGFLVGGEAGYDVQKAAITRYSAAVGYQTPLYSAAVTATNNLNVFTASYYQKVNAAVETGAKASWDAKSGSAVGIELASKYKLDPLSFAKAKINDRGIASLAYNTKINQGFTFGIGASLDAQKLNEAGHKVGASFTFEG</sequence>
<dbReference type="InterPro" id="IPR023614">
    <property type="entry name" value="Porin_dom_sf"/>
</dbReference>